<dbReference type="EMBL" id="CP117812">
    <property type="protein sequence ID" value="WDE98599.1"/>
    <property type="molecule type" value="Genomic_DNA"/>
</dbReference>
<dbReference type="InterPro" id="IPR000917">
    <property type="entry name" value="Sulfatase_N"/>
</dbReference>
<dbReference type="SUPFAM" id="SSF53649">
    <property type="entry name" value="Alkaline phosphatase-like"/>
    <property type="match status" value="1"/>
</dbReference>
<evidence type="ECO:0000313" key="6">
    <source>
        <dbReference type="EMBL" id="WDE98599.1"/>
    </source>
</evidence>
<dbReference type="Gene3D" id="3.30.1120.10">
    <property type="match status" value="1"/>
</dbReference>
<dbReference type="InterPro" id="IPR050738">
    <property type="entry name" value="Sulfatase"/>
</dbReference>
<keyword evidence="3" id="KW-0378">Hydrolase</keyword>
<organism evidence="6 7">
    <name type="scientific">Lentisphaera profundi</name>
    <dbReference type="NCBI Taxonomy" id="1658616"/>
    <lineage>
        <taxon>Bacteria</taxon>
        <taxon>Pseudomonadati</taxon>
        <taxon>Lentisphaerota</taxon>
        <taxon>Lentisphaeria</taxon>
        <taxon>Lentisphaerales</taxon>
        <taxon>Lentisphaeraceae</taxon>
        <taxon>Lentisphaera</taxon>
    </lineage>
</organism>
<evidence type="ECO:0000256" key="3">
    <source>
        <dbReference type="ARBA" id="ARBA00022801"/>
    </source>
</evidence>
<keyword evidence="7" id="KW-1185">Reference proteome</keyword>
<dbReference type="InterPro" id="IPR017850">
    <property type="entry name" value="Alkaline_phosphatase_core_sf"/>
</dbReference>
<proteinExistence type="inferred from homology"/>
<evidence type="ECO:0000259" key="5">
    <source>
        <dbReference type="Pfam" id="PF00884"/>
    </source>
</evidence>
<dbReference type="Proteomes" id="UP001214250">
    <property type="component" value="Chromosome 2"/>
</dbReference>
<dbReference type="RefSeq" id="WP_274153470.1">
    <property type="nucleotide sequence ID" value="NZ_CP117812.1"/>
</dbReference>
<dbReference type="Pfam" id="PF00884">
    <property type="entry name" value="Sulfatase"/>
    <property type="match status" value="1"/>
</dbReference>
<name>A0ABY7VXR5_9BACT</name>
<dbReference type="Gene3D" id="3.40.720.10">
    <property type="entry name" value="Alkaline Phosphatase, subunit A"/>
    <property type="match status" value="1"/>
</dbReference>
<keyword evidence="4" id="KW-0106">Calcium</keyword>
<comment type="similarity">
    <text evidence="1">Belongs to the sulfatase family.</text>
</comment>
<dbReference type="PANTHER" id="PTHR42693:SF53">
    <property type="entry name" value="ENDO-4-O-SULFATASE"/>
    <property type="match status" value="1"/>
</dbReference>
<dbReference type="PROSITE" id="PS00523">
    <property type="entry name" value="SULFATASE_1"/>
    <property type="match status" value="1"/>
</dbReference>
<evidence type="ECO:0000313" key="7">
    <source>
        <dbReference type="Proteomes" id="UP001214250"/>
    </source>
</evidence>
<dbReference type="InterPro" id="IPR024607">
    <property type="entry name" value="Sulfatase_CS"/>
</dbReference>
<feature type="domain" description="Sulfatase N-terminal" evidence="5">
    <location>
        <begin position="33"/>
        <end position="325"/>
    </location>
</feature>
<evidence type="ECO:0000256" key="4">
    <source>
        <dbReference type="ARBA" id="ARBA00022837"/>
    </source>
</evidence>
<evidence type="ECO:0000256" key="2">
    <source>
        <dbReference type="ARBA" id="ARBA00022723"/>
    </source>
</evidence>
<evidence type="ECO:0000256" key="1">
    <source>
        <dbReference type="ARBA" id="ARBA00008779"/>
    </source>
</evidence>
<gene>
    <name evidence="6" type="ORF">PQO03_12200</name>
</gene>
<reference evidence="6 7" key="1">
    <citation type="submission" date="2023-02" db="EMBL/GenBank/DDBJ databases">
        <title>Genome sequence of Lentisphaera profundi SAORIC-696.</title>
        <authorList>
            <person name="Kim e."/>
            <person name="Cho J.-C."/>
            <person name="Choi A."/>
            <person name="Kang I."/>
        </authorList>
    </citation>
    <scope>NUCLEOTIDE SEQUENCE [LARGE SCALE GENOMIC DNA]</scope>
    <source>
        <strain evidence="6 7">SAORIC-696</strain>
    </source>
</reference>
<keyword evidence="2" id="KW-0479">Metal-binding</keyword>
<protein>
    <submittedName>
        <fullName evidence="6">Sulfatase-like hydrolase/transferase</fullName>
    </submittedName>
</protein>
<dbReference type="PANTHER" id="PTHR42693">
    <property type="entry name" value="ARYLSULFATASE FAMILY MEMBER"/>
    <property type="match status" value="1"/>
</dbReference>
<sequence length="476" mass="53866">MIRHFFLTTPLFLMIYLCGFSYIAKAASQSDKPNIILVMSDDQGWGDTAYNGHPFVLTPELDAMAKNSFVLDLFYAGAPVCSPTRASVMTGRTPIRTKVTNHGRYMRPQEITIAHTLKKAGYINGIFGKVHMGSGQVNSPCNPSGMGFDEWIIGLNFFDNNPYLSHKGIIKQRKGKGSVIIMDDAISFLNKNKDKGQPLFTVIWFPSPHDPHVELPEGPSLYDNQHKKHRGYYREITLVDQQLGRLRTELKNMGIAKNTILWYCSDNGGLNEKTSGGRKKKGSIYEGGLRVPSIIEWPAHKIKGRSSVAMSTCDMYPTLLAMAGIELSPLHPLDGIDVSGIIMGTEDERKKPIGFWHNFQSGQGTWSDKILKAIMKKQKAHSPLPHDALRINKDVYDFPQFPEDSVTGHAAWNDWPWKLHRINGTKFELYNLQDDPMETRDLSRNDQHKQRLASMKKELDLWMRSVIRSLNGKDYK</sequence>
<accession>A0ABY7VXR5</accession>